<proteinExistence type="predicted"/>
<dbReference type="SUPFAM" id="SSF49299">
    <property type="entry name" value="PKD domain"/>
    <property type="match status" value="1"/>
</dbReference>
<sequence>MSLNAAGSAAADGGPVTYSWTLKSKPNGSNAAITGMATQAPTFFADAVGTFIAEVTVKDSAGIATTDSVQITSQATYKATVLEAANATLHAVGDFKWGRQDGLGG</sequence>
<evidence type="ECO:0000313" key="1">
    <source>
        <dbReference type="EMBL" id="MBK6006843.1"/>
    </source>
</evidence>
<reference evidence="1" key="1">
    <citation type="journal article" date="2012" name="J. Microbiol. Biotechnol.">
        <title>Ramlibacter ginsenosidimutans sp. nov., with ginsenoside-converting activity.</title>
        <authorList>
            <person name="Wang L."/>
            <person name="An D.S."/>
            <person name="Kim S.G."/>
            <person name="Jin F.X."/>
            <person name="Kim S.C."/>
            <person name="Lee S.T."/>
            <person name="Im W.T."/>
        </authorList>
    </citation>
    <scope>NUCLEOTIDE SEQUENCE</scope>
    <source>
        <strain evidence="1">KACC 17527</strain>
    </source>
</reference>
<accession>A0A934WMT9</accession>
<dbReference type="Proteomes" id="UP000630528">
    <property type="component" value="Unassembled WGS sequence"/>
</dbReference>
<protein>
    <recommendedName>
        <fullName evidence="3">PKD domain-containing protein</fullName>
    </recommendedName>
</protein>
<gene>
    <name evidence="1" type="ORF">JJB11_12150</name>
</gene>
<organism evidence="1 2">
    <name type="scientific">Ramlibacter ginsenosidimutans</name>
    <dbReference type="NCBI Taxonomy" id="502333"/>
    <lineage>
        <taxon>Bacteria</taxon>
        <taxon>Pseudomonadati</taxon>
        <taxon>Pseudomonadota</taxon>
        <taxon>Betaproteobacteria</taxon>
        <taxon>Burkholderiales</taxon>
        <taxon>Comamonadaceae</taxon>
        <taxon>Ramlibacter</taxon>
    </lineage>
</organism>
<dbReference type="InterPro" id="IPR035986">
    <property type="entry name" value="PKD_dom_sf"/>
</dbReference>
<reference evidence="1" key="2">
    <citation type="submission" date="2021-01" db="EMBL/GenBank/DDBJ databases">
        <authorList>
            <person name="Kang M."/>
        </authorList>
    </citation>
    <scope>NUCLEOTIDE SEQUENCE</scope>
    <source>
        <strain evidence="1">KACC 17527</strain>
    </source>
</reference>
<evidence type="ECO:0000313" key="2">
    <source>
        <dbReference type="Proteomes" id="UP000630528"/>
    </source>
</evidence>
<comment type="caution">
    <text evidence="1">The sequence shown here is derived from an EMBL/GenBank/DDBJ whole genome shotgun (WGS) entry which is preliminary data.</text>
</comment>
<name>A0A934WMT9_9BURK</name>
<dbReference type="EMBL" id="JAEPWM010000004">
    <property type="protein sequence ID" value="MBK6006843.1"/>
    <property type="molecule type" value="Genomic_DNA"/>
</dbReference>
<dbReference type="Pfam" id="PF22352">
    <property type="entry name" value="K319L-like_PKD"/>
    <property type="match status" value="1"/>
</dbReference>
<dbReference type="AlphaFoldDB" id="A0A934WMT9"/>
<keyword evidence="2" id="KW-1185">Reference proteome</keyword>
<evidence type="ECO:0008006" key="3">
    <source>
        <dbReference type="Google" id="ProtNLM"/>
    </source>
</evidence>
<dbReference type="Gene3D" id="2.60.40.10">
    <property type="entry name" value="Immunoglobulins"/>
    <property type="match status" value="1"/>
</dbReference>
<dbReference type="InterPro" id="IPR013783">
    <property type="entry name" value="Ig-like_fold"/>
</dbReference>